<name>A0AAN9J2I9_CROPI</name>
<reference evidence="1 2" key="1">
    <citation type="submission" date="2024-01" db="EMBL/GenBank/DDBJ databases">
        <title>The genomes of 5 underutilized Papilionoideae crops provide insights into root nodulation and disease resistanc.</title>
        <authorList>
            <person name="Yuan L."/>
        </authorList>
    </citation>
    <scope>NUCLEOTIDE SEQUENCE [LARGE SCALE GENOMIC DNA]</scope>
    <source>
        <strain evidence="1">ZHUSHIDOU_FW_LH</strain>
        <tissue evidence="1">Leaf</tissue>
    </source>
</reference>
<dbReference type="Proteomes" id="UP001372338">
    <property type="component" value="Unassembled WGS sequence"/>
</dbReference>
<dbReference type="PANTHER" id="PTHR33257">
    <property type="entry name" value="OS05G0165500 PROTEIN"/>
    <property type="match status" value="1"/>
</dbReference>
<sequence>MGLEDYAQGSVLLGNNAFVNKLLSNQSFSDHSSSMHGGYYCDEKKCMVPFTWEEEPGTPKQSPKLNITSSPFIPPPATLLSPLNEPKPSSSVQPRSFFRKLKPWRTTKPKNRVQIEFECNLNNDAVHEFHELGHRESCVSDCDDIFSSPGVSKSLSQSSARSSSAGFSSKGLALATVSSKICICMCQRGA</sequence>
<accession>A0AAN9J2I9</accession>
<dbReference type="PANTHER" id="PTHR33257:SF4">
    <property type="entry name" value="EXPRESSED PROTEIN"/>
    <property type="match status" value="1"/>
</dbReference>
<keyword evidence="2" id="KW-1185">Reference proteome</keyword>
<evidence type="ECO:0000313" key="1">
    <source>
        <dbReference type="EMBL" id="KAK7290491.1"/>
    </source>
</evidence>
<dbReference type="EMBL" id="JAYWIO010000001">
    <property type="protein sequence ID" value="KAK7290491.1"/>
    <property type="molecule type" value="Genomic_DNA"/>
</dbReference>
<dbReference type="AlphaFoldDB" id="A0AAN9J2I9"/>
<gene>
    <name evidence="1" type="ORF">RIF29_04953</name>
</gene>
<protein>
    <submittedName>
        <fullName evidence="1">Uncharacterized protein</fullName>
    </submittedName>
</protein>
<proteinExistence type="predicted"/>
<comment type="caution">
    <text evidence="1">The sequence shown here is derived from an EMBL/GenBank/DDBJ whole genome shotgun (WGS) entry which is preliminary data.</text>
</comment>
<evidence type="ECO:0000313" key="2">
    <source>
        <dbReference type="Proteomes" id="UP001372338"/>
    </source>
</evidence>
<organism evidence="1 2">
    <name type="scientific">Crotalaria pallida</name>
    <name type="common">Smooth rattlebox</name>
    <name type="synonym">Crotalaria striata</name>
    <dbReference type="NCBI Taxonomy" id="3830"/>
    <lineage>
        <taxon>Eukaryota</taxon>
        <taxon>Viridiplantae</taxon>
        <taxon>Streptophyta</taxon>
        <taxon>Embryophyta</taxon>
        <taxon>Tracheophyta</taxon>
        <taxon>Spermatophyta</taxon>
        <taxon>Magnoliopsida</taxon>
        <taxon>eudicotyledons</taxon>
        <taxon>Gunneridae</taxon>
        <taxon>Pentapetalae</taxon>
        <taxon>rosids</taxon>
        <taxon>fabids</taxon>
        <taxon>Fabales</taxon>
        <taxon>Fabaceae</taxon>
        <taxon>Papilionoideae</taxon>
        <taxon>50 kb inversion clade</taxon>
        <taxon>genistoids sensu lato</taxon>
        <taxon>core genistoids</taxon>
        <taxon>Crotalarieae</taxon>
        <taxon>Crotalaria</taxon>
    </lineage>
</organism>